<name>A0AAV4N375_9ARAC</name>
<gene>
    <name evidence="2" type="ORF">CDAR_312501</name>
</gene>
<feature type="compositionally biased region" description="Low complexity" evidence="1">
    <location>
        <begin position="17"/>
        <end position="28"/>
    </location>
</feature>
<dbReference type="AlphaFoldDB" id="A0AAV4N375"/>
<evidence type="ECO:0000256" key="1">
    <source>
        <dbReference type="SAM" id="MobiDB-lite"/>
    </source>
</evidence>
<accession>A0AAV4N375</accession>
<protein>
    <submittedName>
        <fullName evidence="2">Uncharacterized protein</fullName>
    </submittedName>
</protein>
<reference evidence="2 3" key="1">
    <citation type="submission" date="2021-06" db="EMBL/GenBank/DDBJ databases">
        <title>Caerostris darwini draft genome.</title>
        <authorList>
            <person name="Kono N."/>
            <person name="Arakawa K."/>
        </authorList>
    </citation>
    <scope>NUCLEOTIDE SEQUENCE [LARGE SCALE GENOMIC DNA]</scope>
</reference>
<proteinExistence type="predicted"/>
<evidence type="ECO:0000313" key="2">
    <source>
        <dbReference type="EMBL" id="GIX78863.1"/>
    </source>
</evidence>
<evidence type="ECO:0000313" key="3">
    <source>
        <dbReference type="Proteomes" id="UP001054837"/>
    </source>
</evidence>
<comment type="caution">
    <text evidence="2">The sequence shown here is derived from an EMBL/GenBank/DDBJ whole genome shotgun (WGS) entry which is preliminary data.</text>
</comment>
<keyword evidence="3" id="KW-1185">Reference proteome</keyword>
<dbReference type="EMBL" id="BPLQ01001134">
    <property type="protein sequence ID" value="GIX78863.1"/>
    <property type="molecule type" value="Genomic_DNA"/>
</dbReference>
<sequence>MRRFGDCSGATKKELDSSTQRTSSPFSSVVKVQPKRDFVERLTTFIGLQRDKNVIVLILTVGITTQSSFKYLNPIQLQVPQPNLQASSFKYLNPIQLQVPQPNPTSTQSSFKYLNPI</sequence>
<dbReference type="Proteomes" id="UP001054837">
    <property type="component" value="Unassembled WGS sequence"/>
</dbReference>
<organism evidence="2 3">
    <name type="scientific">Caerostris darwini</name>
    <dbReference type="NCBI Taxonomy" id="1538125"/>
    <lineage>
        <taxon>Eukaryota</taxon>
        <taxon>Metazoa</taxon>
        <taxon>Ecdysozoa</taxon>
        <taxon>Arthropoda</taxon>
        <taxon>Chelicerata</taxon>
        <taxon>Arachnida</taxon>
        <taxon>Araneae</taxon>
        <taxon>Araneomorphae</taxon>
        <taxon>Entelegynae</taxon>
        <taxon>Araneoidea</taxon>
        <taxon>Araneidae</taxon>
        <taxon>Caerostris</taxon>
    </lineage>
</organism>
<feature type="region of interest" description="Disordered" evidence="1">
    <location>
        <begin position="1"/>
        <end position="28"/>
    </location>
</feature>